<dbReference type="Gene3D" id="2.30.40.10">
    <property type="entry name" value="Urease, subunit C, domain 1"/>
    <property type="match status" value="1"/>
</dbReference>
<dbReference type="RefSeq" id="WP_145257801.1">
    <property type="nucleotide sequence ID" value="NZ_CP036279.1"/>
</dbReference>
<evidence type="ECO:0000259" key="1">
    <source>
        <dbReference type="Pfam" id="PF07969"/>
    </source>
</evidence>
<organism evidence="2 3">
    <name type="scientific">Kolteria novifilia</name>
    <dbReference type="NCBI Taxonomy" id="2527975"/>
    <lineage>
        <taxon>Bacteria</taxon>
        <taxon>Pseudomonadati</taxon>
        <taxon>Planctomycetota</taxon>
        <taxon>Planctomycetia</taxon>
        <taxon>Kolteriales</taxon>
        <taxon>Kolteriaceae</taxon>
        <taxon>Kolteria</taxon>
    </lineage>
</organism>
<dbReference type="Pfam" id="PF07969">
    <property type="entry name" value="Amidohydro_3"/>
    <property type="match status" value="1"/>
</dbReference>
<proteinExistence type="predicted"/>
<reference evidence="2 3" key="1">
    <citation type="submission" date="2019-02" db="EMBL/GenBank/DDBJ databases">
        <title>Deep-cultivation of Planctomycetes and their phenomic and genomic characterization uncovers novel biology.</title>
        <authorList>
            <person name="Wiegand S."/>
            <person name="Jogler M."/>
            <person name="Boedeker C."/>
            <person name="Pinto D."/>
            <person name="Vollmers J."/>
            <person name="Rivas-Marin E."/>
            <person name="Kohn T."/>
            <person name="Peeters S.H."/>
            <person name="Heuer A."/>
            <person name="Rast P."/>
            <person name="Oberbeckmann S."/>
            <person name="Bunk B."/>
            <person name="Jeske O."/>
            <person name="Meyerdierks A."/>
            <person name="Storesund J.E."/>
            <person name="Kallscheuer N."/>
            <person name="Luecker S."/>
            <person name="Lage O.M."/>
            <person name="Pohl T."/>
            <person name="Merkel B.J."/>
            <person name="Hornburger P."/>
            <person name="Mueller R.-W."/>
            <person name="Bruemmer F."/>
            <person name="Labrenz M."/>
            <person name="Spormann A.M."/>
            <person name="Op den Camp H."/>
            <person name="Overmann J."/>
            <person name="Amann R."/>
            <person name="Jetten M.S.M."/>
            <person name="Mascher T."/>
            <person name="Medema M.H."/>
            <person name="Devos D.P."/>
            <person name="Kaster A.-K."/>
            <person name="Ovreas L."/>
            <person name="Rohde M."/>
            <person name="Galperin M.Y."/>
            <person name="Jogler C."/>
        </authorList>
    </citation>
    <scope>NUCLEOTIDE SEQUENCE [LARGE SCALE GENOMIC DNA]</scope>
    <source>
        <strain evidence="2 3">Pan216</strain>
    </source>
</reference>
<dbReference type="GO" id="GO:0016740">
    <property type="term" value="F:transferase activity"/>
    <property type="evidence" value="ECO:0007669"/>
    <property type="project" value="UniProtKB-KW"/>
</dbReference>
<dbReference type="GO" id="GO:0016810">
    <property type="term" value="F:hydrolase activity, acting on carbon-nitrogen (but not peptide) bonds"/>
    <property type="evidence" value="ECO:0007669"/>
    <property type="project" value="InterPro"/>
</dbReference>
<dbReference type="InterPro" id="IPR012027">
    <property type="entry name" value="Formylmethanofuran_DH_asu"/>
</dbReference>
<keyword evidence="2" id="KW-0808">Transferase</keyword>
<gene>
    <name evidence="2" type="primary">fhcA</name>
    <name evidence="2" type="ORF">Pan216_20260</name>
</gene>
<dbReference type="EMBL" id="CP036279">
    <property type="protein sequence ID" value="QDU61172.1"/>
    <property type="molecule type" value="Genomic_DNA"/>
</dbReference>
<name>A0A518B2K1_9BACT</name>
<keyword evidence="3" id="KW-1185">Reference proteome</keyword>
<dbReference type="InterPro" id="IPR050378">
    <property type="entry name" value="Metallo-dep_Hydrolases_sf"/>
</dbReference>
<dbReference type="NCBIfam" id="TIGR03121">
    <property type="entry name" value="one_C_dehyd_A"/>
    <property type="match status" value="1"/>
</dbReference>
<dbReference type="InterPro" id="IPR011059">
    <property type="entry name" value="Metal-dep_hydrolase_composite"/>
</dbReference>
<dbReference type="EC" id="3.5.1.-" evidence="2"/>
<dbReference type="PANTHER" id="PTHR11647:SF1">
    <property type="entry name" value="COLLAPSIN RESPONSE MEDIATOR PROTEIN"/>
    <property type="match status" value="1"/>
</dbReference>
<dbReference type="PANTHER" id="PTHR11647">
    <property type="entry name" value="HYDRANTOINASE/DIHYDROPYRIMIDINASE FAMILY MEMBER"/>
    <property type="match status" value="1"/>
</dbReference>
<feature type="domain" description="Amidohydrolase 3" evidence="1">
    <location>
        <begin position="45"/>
        <end position="473"/>
    </location>
</feature>
<dbReference type="KEGG" id="knv:Pan216_20260"/>
<dbReference type="Proteomes" id="UP000317093">
    <property type="component" value="Chromosome"/>
</dbReference>
<keyword evidence="2" id="KW-0378">Hydrolase</keyword>
<protein>
    <submittedName>
        <fullName evidence="2">Formyltransferase/hydrolase complex Fhc subunit A</fullName>
        <ecNumber evidence="2">3.5.1.-</ecNumber>
    </submittedName>
</protein>
<dbReference type="OrthoDB" id="9775607at2"/>
<evidence type="ECO:0000313" key="2">
    <source>
        <dbReference type="EMBL" id="QDU61172.1"/>
    </source>
</evidence>
<dbReference type="InterPro" id="IPR013108">
    <property type="entry name" value="Amidohydro_3"/>
</dbReference>
<evidence type="ECO:0000313" key="3">
    <source>
        <dbReference type="Proteomes" id="UP000317093"/>
    </source>
</evidence>
<dbReference type="SUPFAM" id="SSF51338">
    <property type="entry name" value="Composite domain of metallo-dependent hydrolases"/>
    <property type="match status" value="2"/>
</dbReference>
<dbReference type="InterPro" id="IPR032466">
    <property type="entry name" value="Metal_Hydrolase"/>
</dbReference>
<dbReference type="SUPFAM" id="SSF51556">
    <property type="entry name" value="Metallo-dependent hydrolases"/>
    <property type="match status" value="1"/>
</dbReference>
<sequence>MTLLKLRGGTVVDPANGIAGEEKDLWIEDARIVAAPSDPDVLPTRTIDLRGYVVMPGGVDMHSHIAGPKLNAGRRMCPEIVREGDPVARVEERRSGLGGTVPTSYATGYLYAGLGYTSAVDAAVPPLYAREVHEEFDDTPVVDKAFLALCGNNHYLMERIKEEDQERTVGYLAWLLTAIKGYGLKIVNPGGVEQWKRPGRKTVTDLDSLVAGFGVTPRAILRELARAADTLTLPHSVHVHTCNLGIPGNWETTRETMRAFEGHRAHLAHVQFHGYGGGADDEFSFTSAVPKLVDELMKHPNLSIDVGNIHFGRTMAMTGDGPVGHYLHRVTGGRWYSSDSECETGCGVLPIEYRDKNLVHAIQWAAGLEWYLLVSDPWRLALSTDHPNGAAFTTYPHTIELLMSRDRRREVFKTLPKGIARRCLLADLDREYTLEEIAIITRASPAKLLGLTRKGHLGPGADADVTVYLPQEDKRAMFESPRYVFKSGCLVVEDGEVRADHHSATFHVNLPEAPDVTDDIRSWFSSAYTIQFDNYAVADADVPGAVPVAAGKGDAAPSSSTSPSE</sequence>
<dbReference type="Gene3D" id="3.20.20.140">
    <property type="entry name" value="Metal-dependent hydrolases"/>
    <property type="match status" value="1"/>
</dbReference>
<accession>A0A518B2K1</accession>
<dbReference type="AlphaFoldDB" id="A0A518B2K1"/>